<protein>
    <submittedName>
        <fullName evidence="1">Branched-chain amino acid ABC transporter permease</fullName>
    </submittedName>
</protein>
<name>A0AC61RZS8_9FIRM</name>
<comment type="caution">
    <text evidence="1">The sequence shown here is derived from an EMBL/GenBank/DDBJ whole genome shotgun (WGS) entry which is preliminary data.</text>
</comment>
<sequence>MKQVIQGIKDGSAIGIGYFSVSFTFGLAAVSSGLRWWEALLTSMMNLTSAGQFAGLTVMTAEGTYIEMAVSQFIINLRYALMSISLSQKVDRRFGAGKKMILGFANTDEIFAVAMSRRGEVSSRYFLGLAALPYLGWTLGTLAGAVLGNILPQSVSDALGLAIYGMFIAIVVPEMKKDRNIMKMVILAVLLSCCIYYIPVFRHISQGFAIIICAVAASAVGAVCFPIETEDGTEREILEREIKTAALQETEPKTAGLQGTEAGSMQEGKQ</sequence>
<dbReference type="Proteomes" id="UP000304953">
    <property type="component" value="Unassembled WGS sequence"/>
</dbReference>
<accession>A0AC61RZS8</accession>
<gene>
    <name evidence="1" type="ORF">E5329_04190</name>
</gene>
<dbReference type="EMBL" id="SRYA01000006">
    <property type="protein sequence ID" value="TGY97581.1"/>
    <property type="molecule type" value="Genomic_DNA"/>
</dbReference>
<reference evidence="1" key="1">
    <citation type="submission" date="2019-04" db="EMBL/GenBank/DDBJ databases">
        <title>Microbes associate with the intestines of laboratory mice.</title>
        <authorList>
            <person name="Navarre W."/>
            <person name="Wong E."/>
            <person name="Huang K."/>
            <person name="Tropini C."/>
            <person name="Ng K."/>
            <person name="Yu B."/>
        </authorList>
    </citation>
    <scope>NUCLEOTIDE SEQUENCE</scope>
    <source>
        <strain evidence="1">NM01_1-7b</strain>
    </source>
</reference>
<organism evidence="1 2">
    <name type="scientific">Petralouisia muris</name>
    <dbReference type="NCBI Taxonomy" id="3032872"/>
    <lineage>
        <taxon>Bacteria</taxon>
        <taxon>Bacillati</taxon>
        <taxon>Bacillota</taxon>
        <taxon>Clostridia</taxon>
        <taxon>Lachnospirales</taxon>
        <taxon>Lachnospiraceae</taxon>
        <taxon>Petralouisia</taxon>
    </lineage>
</organism>
<evidence type="ECO:0000313" key="2">
    <source>
        <dbReference type="Proteomes" id="UP000304953"/>
    </source>
</evidence>
<evidence type="ECO:0000313" key="1">
    <source>
        <dbReference type="EMBL" id="TGY97581.1"/>
    </source>
</evidence>
<keyword evidence="2" id="KW-1185">Reference proteome</keyword>
<proteinExistence type="predicted"/>